<evidence type="ECO:0000313" key="2">
    <source>
        <dbReference type="Proteomes" id="UP000792457"/>
    </source>
</evidence>
<accession>A0A8K0PAL2</accession>
<reference evidence="1" key="2">
    <citation type="submission" date="2017-10" db="EMBL/GenBank/DDBJ databases">
        <title>Ladona fulva Genome sequencing and assembly.</title>
        <authorList>
            <person name="Murali S."/>
            <person name="Richards S."/>
            <person name="Bandaranaike D."/>
            <person name="Bellair M."/>
            <person name="Blankenburg K."/>
            <person name="Chao H."/>
            <person name="Dinh H."/>
            <person name="Doddapaneni H."/>
            <person name="Dugan-Rocha S."/>
            <person name="Elkadiri S."/>
            <person name="Gnanaolivu R."/>
            <person name="Hernandez B."/>
            <person name="Skinner E."/>
            <person name="Javaid M."/>
            <person name="Lee S."/>
            <person name="Li M."/>
            <person name="Ming W."/>
            <person name="Munidasa M."/>
            <person name="Muniz J."/>
            <person name="Nguyen L."/>
            <person name="Hughes D."/>
            <person name="Osuji N."/>
            <person name="Pu L.-L."/>
            <person name="Puazo M."/>
            <person name="Qu C."/>
            <person name="Quiroz J."/>
            <person name="Raj R."/>
            <person name="Weissenberger G."/>
            <person name="Xin Y."/>
            <person name="Zou X."/>
            <person name="Han Y."/>
            <person name="Worley K."/>
            <person name="Muzny D."/>
            <person name="Gibbs R."/>
        </authorList>
    </citation>
    <scope>NUCLEOTIDE SEQUENCE</scope>
    <source>
        <strain evidence="1">Sampled in the wild</strain>
    </source>
</reference>
<evidence type="ECO:0000313" key="1">
    <source>
        <dbReference type="EMBL" id="KAG8239257.1"/>
    </source>
</evidence>
<keyword evidence="2" id="KW-1185">Reference proteome</keyword>
<organism evidence="1 2">
    <name type="scientific">Ladona fulva</name>
    <name type="common">Scarce chaser dragonfly</name>
    <name type="synonym">Libellula fulva</name>
    <dbReference type="NCBI Taxonomy" id="123851"/>
    <lineage>
        <taxon>Eukaryota</taxon>
        <taxon>Metazoa</taxon>
        <taxon>Ecdysozoa</taxon>
        <taxon>Arthropoda</taxon>
        <taxon>Hexapoda</taxon>
        <taxon>Insecta</taxon>
        <taxon>Pterygota</taxon>
        <taxon>Palaeoptera</taxon>
        <taxon>Odonata</taxon>
        <taxon>Epiprocta</taxon>
        <taxon>Anisoptera</taxon>
        <taxon>Libelluloidea</taxon>
        <taxon>Libellulidae</taxon>
        <taxon>Ladona</taxon>
    </lineage>
</organism>
<dbReference type="Proteomes" id="UP000792457">
    <property type="component" value="Unassembled WGS sequence"/>
</dbReference>
<name>A0A8K0PAL2_LADFU</name>
<proteinExistence type="predicted"/>
<reference evidence="1" key="1">
    <citation type="submission" date="2013-04" db="EMBL/GenBank/DDBJ databases">
        <authorList>
            <person name="Qu J."/>
            <person name="Murali S.C."/>
            <person name="Bandaranaike D."/>
            <person name="Bellair M."/>
            <person name="Blankenburg K."/>
            <person name="Chao H."/>
            <person name="Dinh H."/>
            <person name="Doddapaneni H."/>
            <person name="Downs B."/>
            <person name="Dugan-Rocha S."/>
            <person name="Elkadiri S."/>
            <person name="Gnanaolivu R.D."/>
            <person name="Hernandez B."/>
            <person name="Javaid M."/>
            <person name="Jayaseelan J.C."/>
            <person name="Lee S."/>
            <person name="Li M."/>
            <person name="Ming W."/>
            <person name="Munidasa M."/>
            <person name="Muniz J."/>
            <person name="Nguyen L."/>
            <person name="Ongeri F."/>
            <person name="Osuji N."/>
            <person name="Pu L.-L."/>
            <person name="Puazo M."/>
            <person name="Qu C."/>
            <person name="Quiroz J."/>
            <person name="Raj R."/>
            <person name="Weissenberger G."/>
            <person name="Xin Y."/>
            <person name="Zou X."/>
            <person name="Han Y."/>
            <person name="Richards S."/>
            <person name="Worley K."/>
            <person name="Muzny D."/>
            <person name="Gibbs R."/>
        </authorList>
    </citation>
    <scope>NUCLEOTIDE SEQUENCE</scope>
    <source>
        <strain evidence="1">Sampled in the wild</strain>
    </source>
</reference>
<gene>
    <name evidence="1" type="ORF">J437_LFUL010647</name>
</gene>
<dbReference type="EMBL" id="KZ309568">
    <property type="protein sequence ID" value="KAG8239257.1"/>
    <property type="molecule type" value="Genomic_DNA"/>
</dbReference>
<sequence>MPFVLASIKKAEQYSGAQSVIYKLVNKKIRKCSFPVSCPTEGDENAAIPFKNEFEMRRSCSFLTERKGLFHGFHDIQHYLGEREKFDGGSGPQGKALLVTGTLDAFELFFDEEF</sequence>
<protein>
    <submittedName>
        <fullName evidence="1">Uncharacterized protein</fullName>
    </submittedName>
</protein>
<dbReference type="AlphaFoldDB" id="A0A8K0PAL2"/>
<feature type="non-terminal residue" evidence="1">
    <location>
        <position position="1"/>
    </location>
</feature>
<comment type="caution">
    <text evidence="1">The sequence shown here is derived from an EMBL/GenBank/DDBJ whole genome shotgun (WGS) entry which is preliminary data.</text>
</comment>